<sequence length="61" mass="6751">MANWNRDYFTGRFVPGGVEFSRHRKNDADTTSSEKQKGPLPSSEPVAPSKEDDQPIGVKST</sequence>
<dbReference type="EMBL" id="CCND01000001">
    <property type="protein sequence ID" value="CDX49255.1"/>
    <property type="molecule type" value="Genomic_DNA"/>
</dbReference>
<evidence type="ECO:0000313" key="2">
    <source>
        <dbReference type="EMBL" id="CDX49255.1"/>
    </source>
</evidence>
<evidence type="ECO:0000256" key="1">
    <source>
        <dbReference type="SAM" id="MobiDB-lite"/>
    </source>
</evidence>
<proteinExistence type="predicted"/>
<dbReference type="AlphaFoldDB" id="A0A0K2VMT7"/>
<accession>A0A0K2VMT7</accession>
<feature type="compositionally biased region" description="Basic and acidic residues" evidence="1">
    <location>
        <begin position="26"/>
        <end position="37"/>
    </location>
</feature>
<reference evidence="3" key="1">
    <citation type="submission" date="2014-08" db="EMBL/GenBank/DDBJ databases">
        <authorList>
            <person name="Edwards T."/>
        </authorList>
    </citation>
    <scope>NUCLEOTIDE SEQUENCE [LARGE SCALE GENOMIC DNA]</scope>
</reference>
<gene>
    <name evidence="2" type="ORF">MPL1032_10284</name>
</gene>
<feature type="region of interest" description="Disordered" evidence="1">
    <location>
        <begin position="1"/>
        <end position="61"/>
    </location>
</feature>
<protein>
    <submittedName>
        <fullName evidence="2">Uncharacterized protein</fullName>
    </submittedName>
</protein>
<name>A0A0K2VMT7_MESPL</name>
<evidence type="ECO:0000313" key="3">
    <source>
        <dbReference type="Proteomes" id="UP000182888"/>
    </source>
</evidence>
<dbReference type="Proteomes" id="UP000182888">
    <property type="component" value="Unassembled WGS sequence"/>
</dbReference>
<organism evidence="2 3">
    <name type="scientific">Mesorhizobium plurifarium</name>
    <dbReference type="NCBI Taxonomy" id="69974"/>
    <lineage>
        <taxon>Bacteria</taxon>
        <taxon>Pseudomonadati</taxon>
        <taxon>Pseudomonadota</taxon>
        <taxon>Alphaproteobacteria</taxon>
        <taxon>Hyphomicrobiales</taxon>
        <taxon>Phyllobacteriaceae</taxon>
        <taxon>Mesorhizobium</taxon>
    </lineage>
</organism>